<evidence type="ECO:0000256" key="1">
    <source>
        <dbReference type="ARBA" id="ARBA00023054"/>
    </source>
</evidence>
<evidence type="ECO:0000256" key="5">
    <source>
        <dbReference type="SAM" id="Coils"/>
    </source>
</evidence>
<dbReference type="GO" id="GO:0005652">
    <property type="term" value="C:nuclear lamina"/>
    <property type="evidence" value="ECO:0007669"/>
    <property type="project" value="UniProtKB-SubCell"/>
</dbReference>
<evidence type="ECO:0000256" key="2">
    <source>
        <dbReference type="ARBA" id="ARBA00023242"/>
    </source>
</evidence>
<protein>
    <submittedName>
        <fullName evidence="7">Uncharacterized protein</fullName>
    </submittedName>
</protein>
<dbReference type="AlphaFoldDB" id="A0AAQ3RS08"/>
<gene>
    <name evidence="7" type="ORF">V8G54_025188</name>
</gene>
<dbReference type="EMBL" id="CP144694">
    <property type="protein sequence ID" value="WVZ04382.1"/>
    <property type="molecule type" value="Genomic_DNA"/>
</dbReference>
<evidence type="ECO:0000256" key="6">
    <source>
        <dbReference type="SAM" id="MobiDB-lite"/>
    </source>
</evidence>
<comment type="similarity">
    <text evidence="4">Belongs to the CRWN family.</text>
</comment>
<dbReference type="GO" id="GO:0006997">
    <property type="term" value="P:nucleus organization"/>
    <property type="evidence" value="ECO:0007669"/>
    <property type="project" value="InterPro"/>
</dbReference>
<proteinExistence type="inferred from homology"/>
<keyword evidence="8" id="KW-1185">Reference proteome</keyword>
<feature type="compositionally biased region" description="Basic and acidic residues" evidence="6">
    <location>
        <begin position="1"/>
        <end position="13"/>
    </location>
</feature>
<evidence type="ECO:0000313" key="8">
    <source>
        <dbReference type="Proteomes" id="UP001374535"/>
    </source>
</evidence>
<feature type="region of interest" description="Disordered" evidence="6">
    <location>
        <begin position="1"/>
        <end position="37"/>
    </location>
</feature>
<organism evidence="7 8">
    <name type="scientific">Vigna mungo</name>
    <name type="common">Black gram</name>
    <name type="synonym">Phaseolus mungo</name>
    <dbReference type="NCBI Taxonomy" id="3915"/>
    <lineage>
        <taxon>Eukaryota</taxon>
        <taxon>Viridiplantae</taxon>
        <taxon>Streptophyta</taxon>
        <taxon>Embryophyta</taxon>
        <taxon>Tracheophyta</taxon>
        <taxon>Spermatophyta</taxon>
        <taxon>Magnoliopsida</taxon>
        <taxon>eudicotyledons</taxon>
        <taxon>Gunneridae</taxon>
        <taxon>Pentapetalae</taxon>
        <taxon>rosids</taxon>
        <taxon>fabids</taxon>
        <taxon>Fabales</taxon>
        <taxon>Fabaceae</taxon>
        <taxon>Papilionoideae</taxon>
        <taxon>50 kb inversion clade</taxon>
        <taxon>NPAAA clade</taxon>
        <taxon>indigoferoid/millettioid clade</taxon>
        <taxon>Phaseoleae</taxon>
        <taxon>Vigna</taxon>
    </lineage>
</organism>
<keyword evidence="1 5" id="KW-0175">Coiled coil</keyword>
<reference evidence="7 8" key="1">
    <citation type="journal article" date="2023" name="Life. Sci Alliance">
        <title>Evolutionary insights into 3D genome organization and epigenetic landscape of Vigna mungo.</title>
        <authorList>
            <person name="Junaid A."/>
            <person name="Singh B."/>
            <person name="Bhatia S."/>
        </authorList>
    </citation>
    <scope>NUCLEOTIDE SEQUENCE [LARGE SCALE GENOMIC DNA]</scope>
    <source>
        <strain evidence="7">Urdbean</strain>
    </source>
</reference>
<dbReference type="PANTHER" id="PTHR31908:SF9">
    <property type="entry name" value="PROTEIN CROWDED NUCLEI 3"/>
    <property type="match status" value="1"/>
</dbReference>
<feature type="compositionally biased region" description="Polar residues" evidence="6">
    <location>
        <begin position="14"/>
        <end position="23"/>
    </location>
</feature>
<keyword evidence="2" id="KW-0539">Nucleus</keyword>
<dbReference type="Proteomes" id="UP001374535">
    <property type="component" value="Chromosome 7"/>
</dbReference>
<comment type="subcellular location">
    <subcellularLocation>
        <location evidence="3">Nucleus lamina</location>
    </subcellularLocation>
</comment>
<sequence length="252" mass="29327">MKMKQVLETKDNARPSSSPSLEQQHQRLRQAKGNQRFHDELRMKADELEKFFVEHKRRQELAQIKEILKQEQRREENLRKALSIKRQRGADLGRALHAMQEEHAQLAEASSLVDGIEEKSSVVDKKLLNAEDKLAEVNRKNAKLDTKLQQIEARESLLQKERLSLVIDGGSFDSTFYKERKDLREKKLHQRQNMLSNVPVKSEIANQQLCTLHRLPSPFPSAVLHFQIKKTQFFLMKKLAKKGGVLLVRHLN</sequence>
<evidence type="ECO:0000256" key="3">
    <source>
        <dbReference type="ARBA" id="ARBA00024186"/>
    </source>
</evidence>
<feature type="coiled-coil region" evidence="5">
    <location>
        <begin position="58"/>
        <end position="161"/>
    </location>
</feature>
<accession>A0AAQ3RS08</accession>
<evidence type="ECO:0000313" key="7">
    <source>
        <dbReference type="EMBL" id="WVZ04382.1"/>
    </source>
</evidence>
<name>A0AAQ3RS08_VIGMU</name>
<evidence type="ECO:0000256" key="4">
    <source>
        <dbReference type="ARBA" id="ARBA00024208"/>
    </source>
</evidence>
<dbReference type="PANTHER" id="PTHR31908">
    <property type="entry name" value="PROTEIN CROWDED NUCLEI 4"/>
    <property type="match status" value="1"/>
</dbReference>
<dbReference type="InterPro" id="IPR040418">
    <property type="entry name" value="CRWN"/>
</dbReference>